<name>A0AAV8ZJ96_9CUCU</name>
<comment type="caution">
    <text evidence="2">The sequence shown here is derived from an EMBL/GenBank/DDBJ whole genome shotgun (WGS) entry which is preliminary data.</text>
</comment>
<protein>
    <submittedName>
        <fullName evidence="2">Uncharacterized protein</fullName>
    </submittedName>
</protein>
<organism evidence="2 3">
    <name type="scientific">Rhamnusium bicolor</name>
    <dbReference type="NCBI Taxonomy" id="1586634"/>
    <lineage>
        <taxon>Eukaryota</taxon>
        <taxon>Metazoa</taxon>
        <taxon>Ecdysozoa</taxon>
        <taxon>Arthropoda</taxon>
        <taxon>Hexapoda</taxon>
        <taxon>Insecta</taxon>
        <taxon>Pterygota</taxon>
        <taxon>Neoptera</taxon>
        <taxon>Endopterygota</taxon>
        <taxon>Coleoptera</taxon>
        <taxon>Polyphaga</taxon>
        <taxon>Cucujiformia</taxon>
        <taxon>Chrysomeloidea</taxon>
        <taxon>Cerambycidae</taxon>
        <taxon>Lepturinae</taxon>
        <taxon>Rhagiini</taxon>
        <taxon>Rhamnusium</taxon>
    </lineage>
</organism>
<feature type="region of interest" description="Disordered" evidence="1">
    <location>
        <begin position="62"/>
        <end position="88"/>
    </location>
</feature>
<reference evidence="2" key="1">
    <citation type="journal article" date="2023" name="Insect Mol. Biol.">
        <title>Genome sequencing provides insights into the evolution of gene families encoding plant cell wall-degrading enzymes in longhorned beetles.</title>
        <authorList>
            <person name="Shin N.R."/>
            <person name="Okamura Y."/>
            <person name="Kirsch R."/>
            <person name="Pauchet Y."/>
        </authorList>
    </citation>
    <scope>NUCLEOTIDE SEQUENCE</scope>
    <source>
        <strain evidence="2">RBIC_L_NR</strain>
    </source>
</reference>
<keyword evidence="3" id="KW-1185">Reference proteome</keyword>
<dbReference type="AlphaFoldDB" id="A0AAV8ZJ96"/>
<dbReference type="Proteomes" id="UP001162156">
    <property type="component" value="Unassembled WGS sequence"/>
</dbReference>
<evidence type="ECO:0000313" key="2">
    <source>
        <dbReference type="EMBL" id="KAJ8963611.1"/>
    </source>
</evidence>
<sequence length="106" mass="12435">MDIQQELKNIENVISLTRASCQNTINTQFAAFQYLPDMYIKEYEDLTSKVHELEAEEKRIMEQLSNGRKSPKDLIEPYFPTQDETSKPLCDTLTRSKFLRPHLPNQ</sequence>
<accession>A0AAV8ZJ96</accession>
<evidence type="ECO:0000256" key="1">
    <source>
        <dbReference type="SAM" id="MobiDB-lite"/>
    </source>
</evidence>
<proteinExistence type="predicted"/>
<dbReference type="EMBL" id="JANEYF010001524">
    <property type="protein sequence ID" value="KAJ8963611.1"/>
    <property type="molecule type" value="Genomic_DNA"/>
</dbReference>
<gene>
    <name evidence="2" type="ORF">NQ314_005511</name>
</gene>
<evidence type="ECO:0000313" key="3">
    <source>
        <dbReference type="Proteomes" id="UP001162156"/>
    </source>
</evidence>